<dbReference type="EMBL" id="WTVH01000015">
    <property type="protein sequence ID" value="NMF93577.1"/>
    <property type="molecule type" value="Genomic_DNA"/>
</dbReference>
<keyword evidence="2" id="KW-1185">Reference proteome</keyword>
<name>A0ABX1N2U1_9RHOO</name>
<protein>
    <submittedName>
        <fullName evidence="1">Uncharacterized protein</fullName>
    </submittedName>
</protein>
<organism evidence="1 2">
    <name type="scientific">Aromatoleum buckelii</name>
    <dbReference type="NCBI Taxonomy" id="200254"/>
    <lineage>
        <taxon>Bacteria</taxon>
        <taxon>Pseudomonadati</taxon>
        <taxon>Pseudomonadota</taxon>
        <taxon>Betaproteobacteria</taxon>
        <taxon>Rhodocyclales</taxon>
        <taxon>Rhodocyclaceae</taxon>
        <taxon>Aromatoleum</taxon>
    </lineage>
</organism>
<gene>
    <name evidence="1" type="ORF">GO608_09585</name>
</gene>
<dbReference type="SUPFAM" id="SSF50965">
    <property type="entry name" value="Galactose oxidase, central domain"/>
    <property type="match status" value="1"/>
</dbReference>
<comment type="caution">
    <text evidence="1">The sequence shown here is derived from an EMBL/GenBank/DDBJ whole genome shotgun (WGS) entry which is preliminary data.</text>
</comment>
<dbReference type="InterPro" id="IPR011043">
    <property type="entry name" value="Gal_Oxase/kelch_b-propeller"/>
</dbReference>
<proteinExistence type="predicted"/>
<sequence>MSHTRSSISITGWQSVIALFAVFCTPLSAAGGALDPSETLSALRENHAIVLGRARVTGHLNETARSHKLNVTGPRSRDFSIKMVWAPERKTALFAGANHGVPHRLNDVWEFDLAQMEWRLLYEPDNSRSYLGLGSDASDVVFRDGILVTKRGGPAVVGHTWSGLTYDPERKRMLFMSTWVTKQDDVVKMLGGDPGARFRGPPLWAFDPHARKWDFVETARPWPKAPFGAMLEYVPELHGAIWHMNNWEMRATWLYRSEPGAWTNLNANSGGKDIASQAPGRELVGYYDPVRKIVVAQWKRNTFHFDPKTRTWSRVLSATGSEAPRGHDARTAFYHDAASGHGLLVDLAEKKVWAYDPDATKWTALKPEGDPMPSGKRMLAYADAARNVLVVIDDTTIWAYRYCMSRSE</sequence>
<evidence type="ECO:0000313" key="1">
    <source>
        <dbReference type="EMBL" id="NMF93577.1"/>
    </source>
</evidence>
<dbReference type="InterPro" id="IPR015915">
    <property type="entry name" value="Kelch-typ_b-propeller"/>
</dbReference>
<evidence type="ECO:0000313" key="2">
    <source>
        <dbReference type="Proteomes" id="UP000601990"/>
    </source>
</evidence>
<dbReference type="Proteomes" id="UP000601990">
    <property type="component" value="Unassembled WGS sequence"/>
</dbReference>
<accession>A0ABX1N2U1</accession>
<dbReference type="RefSeq" id="WP_169198841.1">
    <property type="nucleotide sequence ID" value="NZ_WTVH02000009.1"/>
</dbReference>
<dbReference type="Gene3D" id="2.120.10.80">
    <property type="entry name" value="Kelch-type beta propeller"/>
    <property type="match status" value="1"/>
</dbReference>
<reference evidence="1" key="1">
    <citation type="submission" date="2019-12" db="EMBL/GenBank/DDBJ databases">
        <title>Comparative genomics gives insights into the taxonomy of the Azoarcus-Aromatoleum group and reveals separate origins of nif in the plant-associated Azoarcus and non-plant-associated Aromatoleum sub-groups.</title>
        <authorList>
            <person name="Lafos M."/>
            <person name="Maluk M."/>
            <person name="Batista M."/>
            <person name="Junghare M."/>
            <person name="Carmona M."/>
            <person name="Faoro H."/>
            <person name="Cruz L.M."/>
            <person name="Battistoni F."/>
            <person name="De Souza E."/>
            <person name="Pedrosa F."/>
            <person name="Chen W.-M."/>
            <person name="Poole P.S."/>
            <person name="Dixon R.A."/>
            <person name="James E.K."/>
        </authorList>
    </citation>
    <scope>NUCLEOTIDE SEQUENCE</scope>
    <source>
        <strain evidence="1">U120</strain>
    </source>
</reference>